<keyword evidence="3" id="KW-0378">Hydrolase</keyword>
<dbReference type="GO" id="GO:0016787">
    <property type="term" value="F:hydrolase activity"/>
    <property type="evidence" value="ECO:0007669"/>
    <property type="project" value="UniProtKB-KW"/>
</dbReference>
<name>A0A6L5R5Z4_9MICO</name>
<comment type="caution">
    <text evidence="3">The sequence shown here is derived from an EMBL/GenBank/DDBJ whole genome shotgun (WGS) entry which is preliminary data.</text>
</comment>
<reference evidence="3 4" key="1">
    <citation type="submission" date="2019-11" db="EMBL/GenBank/DDBJ databases">
        <title>Agromyces kandeliae sp. nov., isolated from mangrove soil.</title>
        <authorList>
            <person name="Wang R."/>
        </authorList>
    </citation>
    <scope>NUCLEOTIDE SEQUENCE [LARGE SCALE GENOMIC DNA]</scope>
    <source>
        <strain evidence="3 4">Q22</strain>
    </source>
</reference>
<evidence type="ECO:0000313" key="3">
    <source>
        <dbReference type="EMBL" id="MRX44547.1"/>
    </source>
</evidence>
<dbReference type="Proteomes" id="UP000476511">
    <property type="component" value="Unassembled WGS sequence"/>
</dbReference>
<feature type="domain" description="Beta-lactamase-related" evidence="2">
    <location>
        <begin position="179"/>
        <end position="484"/>
    </location>
</feature>
<dbReference type="PANTHER" id="PTHR46825:SF7">
    <property type="entry name" value="D-ALANYL-D-ALANINE CARBOXYPEPTIDASE"/>
    <property type="match status" value="1"/>
</dbReference>
<protein>
    <submittedName>
        <fullName evidence="3">Serine hydrolase</fullName>
    </submittedName>
</protein>
<dbReference type="PANTHER" id="PTHR46825">
    <property type="entry name" value="D-ALANYL-D-ALANINE-CARBOXYPEPTIDASE/ENDOPEPTIDASE AMPH"/>
    <property type="match status" value="1"/>
</dbReference>
<dbReference type="Pfam" id="PF00144">
    <property type="entry name" value="Beta-lactamase"/>
    <property type="match status" value="1"/>
</dbReference>
<feature type="region of interest" description="Disordered" evidence="1">
    <location>
        <begin position="56"/>
        <end position="97"/>
    </location>
</feature>
<dbReference type="SUPFAM" id="SSF56601">
    <property type="entry name" value="beta-lactamase/transpeptidase-like"/>
    <property type="match status" value="1"/>
</dbReference>
<proteinExistence type="predicted"/>
<dbReference type="InterPro" id="IPR001466">
    <property type="entry name" value="Beta-lactam-related"/>
</dbReference>
<dbReference type="Gene3D" id="3.40.710.10">
    <property type="entry name" value="DD-peptidase/beta-lactamase superfamily"/>
    <property type="match status" value="1"/>
</dbReference>
<dbReference type="EMBL" id="WKJD01000016">
    <property type="protein sequence ID" value="MRX44547.1"/>
    <property type="molecule type" value="Genomic_DNA"/>
</dbReference>
<evidence type="ECO:0000256" key="1">
    <source>
        <dbReference type="SAM" id="MobiDB-lite"/>
    </source>
</evidence>
<dbReference type="AlphaFoldDB" id="A0A6L5R5Z4"/>
<evidence type="ECO:0000313" key="4">
    <source>
        <dbReference type="Proteomes" id="UP000476511"/>
    </source>
</evidence>
<dbReference type="InterPro" id="IPR012338">
    <property type="entry name" value="Beta-lactam/transpept-like"/>
</dbReference>
<sequence>MPSPPTSYWSPNHGVGAWPVGPLASPTRSGSSWSSGSRPAGSVMCSIVRAAEVAVPTSHRSGGRPHVSPVRGMARGARRPRGWTGRVGPASPRGNGDRAMRAPVRFAAAFAAASVVALLVGCAVGGEPSAQPSPTPAEEPGGGAGGEPGTIDPELQALLDESAAAQVEAHALGSLIGQIRVDGDVVAQVALGEAVGGEPVTLDGRFRNGAVAITYVSVVMLRLAEEGVLDLDEPIGRWLPEIRDGDSVTPRMLANMTAGYHDYVGDPAFEDALAADPFRTWTNDDLIEVSLSAPRLFPAGENWDYSHADYVVLGEVLEAASGEPLDELIAREVLEPLGLGQTVASEDPSIPAPAVHAFTAERGVWEDSTYWNPSWTLPEGAVQTSSIGDVTASFDAIVGRGELLEPASYDALIAPDLVGFGEPLDGCRVCMTLVPEFAYGLGAFLSLDWVMQTPLFGGYASAVATLPADRADDGRSVTIAVAVTYTEDTFDDWDGALVNWGEDLARRLTRELAPGNPAAQPLG</sequence>
<dbReference type="InterPro" id="IPR050491">
    <property type="entry name" value="AmpC-like"/>
</dbReference>
<gene>
    <name evidence="3" type="ORF">GJR97_12525</name>
</gene>
<evidence type="ECO:0000259" key="2">
    <source>
        <dbReference type="Pfam" id="PF00144"/>
    </source>
</evidence>
<organism evidence="3 4">
    <name type="scientific">Agromyces kandeliae</name>
    <dbReference type="NCBI Taxonomy" id="2666141"/>
    <lineage>
        <taxon>Bacteria</taxon>
        <taxon>Bacillati</taxon>
        <taxon>Actinomycetota</taxon>
        <taxon>Actinomycetes</taxon>
        <taxon>Micrococcales</taxon>
        <taxon>Microbacteriaceae</taxon>
        <taxon>Agromyces</taxon>
    </lineage>
</organism>
<keyword evidence="4" id="KW-1185">Reference proteome</keyword>
<accession>A0A6L5R5Z4</accession>
<feature type="region of interest" description="Disordered" evidence="1">
    <location>
        <begin position="127"/>
        <end position="152"/>
    </location>
</feature>